<feature type="domain" description="LysM" evidence="1">
    <location>
        <begin position="40"/>
        <end position="84"/>
    </location>
</feature>
<dbReference type="PROSITE" id="PS51782">
    <property type="entry name" value="LYSM"/>
    <property type="match status" value="2"/>
</dbReference>
<proteinExistence type="predicted"/>
<dbReference type="PANTHER" id="PTHR33734">
    <property type="entry name" value="LYSM DOMAIN-CONTAINING GPI-ANCHORED PROTEIN 2"/>
    <property type="match status" value="1"/>
</dbReference>
<evidence type="ECO:0000313" key="2">
    <source>
        <dbReference type="EMBL" id="WNF34850.1"/>
    </source>
</evidence>
<accession>A0ABY9WFC4</accession>
<evidence type="ECO:0000259" key="1">
    <source>
        <dbReference type="PROSITE" id="PS51782"/>
    </source>
</evidence>
<dbReference type="SUPFAM" id="SSF54106">
    <property type="entry name" value="LysM domain"/>
    <property type="match status" value="2"/>
</dbReference>
<protein>
    <submittedName>
        <fullName evidence="2">LysM peptidoglycan-binding domain-containing protein</fullName>
    </submittedName>
</protein>
<dbReference type="EMBL" id="CP134501">
    <property type="protein sequence ID" value="WNF34850.1"/>
    <property type="molecule type" value="Genomic_DNA"/>
</dbReference>
<dbReference type="InterPro" id="IPR036779">
    <property type="entry name" value="LysM_dom_sf"/>
</dbReference>
<name>A0ABY9WFC4_9BACI</name>
<feature type="domain" description="LysM" evidence="1">
    <location>
        <begin position="1"/>
        <end position="32"/>
    </location>
</feature>
<dbReference type="SMART" id="SM00257">
    <property type="entry name" value="LysM"/>
    <property type="match status" value="2"/>
</dbReference>
<keyword evidence="3" id="KW-1185">Reference proteome</keyword>
<organism evidence="2 3">
    <name type="scientific">Aeribacillus composti</name>
    <dbReference type="NCBI Taxonomy" id="1868734"/>
    <lineage>
        <taxon>Bacteria</taxon>
        <taxon>Bacillati</taxon>
        <taxon>Bacillota</taxon>
        <taxon>Bacilli</taxon>
        <taxon>Bacillales</taxon>
        <taxon>Bacillaceae</taxon>
        <taxon>Aeribacillus</taxon>
    </lineage>
</organism>
<sequence>MAQKYGTTVNELVKLNNIKNPNLIITGQVLKVPAKTEKDEYYAVKKGDTLTKIAKKYETTVQNLVKLNNIKNPDLILVGQKLRVR</sequence>
<dbReference type="PANTHER" id="PTHR33734:SF22">
    <property type="entry name" value="MEMBRANE-BOUND LYTIC MUREIN TRANSGLYCOSYLASE D"/>
    <property type="match status" value="1"/>
</dbReference>
<dbReference type="Proteomes" id="UP001303701">
    <property type="component" value="Chromosome"/>
</dbReference>
<gene>
    <name evidence="2" type="ORF">RI196_03985</name>
</gene>
<dbReference type="Pfam" id="PF01476">
    <property type="entry name" value="LysM"/>
    <property type="match status" value="2"/>
</dbReference>
<dbReference type="CDD" id="cd00118">
    <property type="entry name" value="LysM"/>
    <property type="match status" value="2"/>
</dbReference>
<evidence type="ECO:0000313" key="3">
    <source>
        <dbReference type="Proteomes" id="UP001303701"/>
    </source>
</evidence>
<dbReference type="Gene3D" id="3.10.350.10">
    <property type="entry name" value="LysM domain"/>
    <property type="match status" value="2"/>
</dbReference>
<dbReference type="InterPro" id="IPR018392">
    <property type="entry name" value="LysM"/>
</dbReference>
<reference evidence="2 3" key="1">
    <citation type="submission" date="2023-09" db="EMBL/GenBank/DDBJ databases">
        <title>Different Types of Thermotolerant Ring-Cleaving Dioxygenases derived from Aeribacillus composti HB-1 applied for multiple aromatic hydrocarbons removal.</title>
        <authorList>
            <person name="Cao L."/>
            <person name="Li M."/>
            <person name="Ma T."/>
        </authorList>
    </citation>
    <scope>NUCLEOTIDE SEQUENCE [LARGE SCALE GENOMIC DNA]</scope>
    <source>
        <strain evidence="2 3">HB-1</strain>
    </source>
</reference>